<organism evidence="3 4">
    <name type="scientific">Glossina austeni</name>
    <name type="common">Savannah tsetse fly</name>
    <dbReference type="NCBI Taxonomy" id="7395"/>
    <lineage>
        <taxon>Eukaryota</taxon>
        <taxon>Metazoa</taxon>
        <taxon>Ecdysozoa</taxon>
        <taxon>Arthropoda</taxon>
        <taxon>Hexapoda</taxon>
        <taxon>Insecta</taxon>
        <taxon>Pterygota</taxon>
        <taxon>Neoptera</taxon>
        <taxon>Endopterygota</taxon>
        <taxon>Diptera</taxon>
        <taxon>Brachycera</taxon>
        <taxon>Muscomorpha</taxon>
        <taxon>Hippoboscoidea</taxon>
        <taxon>Glossinidae</taxon>
        <taxon>Glossina</taxon>
    </lineage>
</organism>
<dbReference type="EnsemblMetazoa" id="GAUT033066-RA">
    <property type="protein sequence ID" value="GAUT033066-PA"/>
    <property type="gene ID" value="GAUT033066"/>
</dbReference>
<evidence type="ECO:0000256" key="1">
    <source>
        <dbReference type="SAM" id="MobiDB-lite"/>
    </source>
</evidence>
<dbReference type="AlphaFoldDB" id="A0A1A9VCP6"/>
<reference evidence="3" key="1">
    <citation type="submission" date="2020-05" db="UniProtKB">
        <authorList>
            <consortium name="EnsemblMetazoa"/>
        </authorList>
    </citation>
    <scope>IDENTIFICATION</scope>
    <source>
        <strain evidence="3">TTRI</strain>
    </source>
</reference>
<feature type="compositionally biased region" description="Polar residues" evidence="1">
    <location>
        <begin position="26"/>
        <end position="38"/>
    </location>
</feature>
<name>A0A1A9VCP6_GLOAU</name>
<keyword evidence="2" id="KW-1133">Transmembrane helix</keyword>
<evidence type="ECO:0000313" key="3">
    <source>
        <dbReference type="EnsemblMetazoa" id="GAUT033066-PA"/>
    </source>
</evidence>
<dbReference type="VEuPathDB" id="VectorBase:GAUT033066"/>
<dbReference type="Proteomes" id="UP000078200">
    <property type="component" value="Unassembled WGS sequence"/>
</dbReference>
<protein>
    <submittedName>
        <fullName evidence="3">Uncharacterized protein</fullName>
    </submittedName>
</protein>
<evidence type="ECO:0000256" key="2">
    <source>
        <dbReference type="SAM" id="Phobius"/>
    </source>
</evidence>
<evidence type="ECO:0000313" key="4">
    <source>
        <dbReference type="Proteomes" id="UP000078200"/>
    </source>
</evidence>
<feature type="transmembrane region" description="Helical" evidence="2">
    <location>
        <begin position="183"/>
        <end position="202"/>
    </location>
</feature>
<feature type="region of interest" description="Disordered" evidence="1">
    <location>
        <begin position="23"/>
        <end position="43"/>
    </location>
</feature>
<sequence>MLGGEGAAAKVAAATEAREDGLALRTVSNSGPAPNGSRTKQKWSIVKSPSSKGTMSLRALNFFPAGDMKYTSALSLLASRFARHTNSRFQPFSSCKDVVTNLRLTPFPVVVFTVSTSSSSSISEPETSNLNGVFVIFEKFSSSSSSGGSSTLCSASPSVLRQKSKSNIKKCCLRLLRIRPKRISLMFVVFGYVYYLFTAFHLNLLEYFFAVSYRSLKFANCVNTNDSHKE</sequence>
<keyword evidence="4" id="KW-1185">Reference proteome</keyword>
<keyword evidence="2" id="KW-0472">Membrane</keyword>
<accession>A0A1A9VCP6</accession>
<keyword evidence="2" id="KW-0812">Transmembrane</keyword>
<proteinExistence type="predicted"/>